<reference evidence="2" key="1">
    <citation type="submission" date="2020-10" db="EMBL/GenBank/DDBJ databases">
        <authorList>
            <person name="Han B."/>
            <person name="Lu T."/>
            <person name="Zhao Q."/>
            <person name="Huang X."/>
            <person name="Zhao Y."/>
        </authorList>
    </citation>
    <scope>NUCLEOTIDE SEQUENCE</scope>
</reference>
<evidence type="ECO:0000313" key="2">
    <source>
        <dbReference type="EMBL" id="CAD6241722.1"/>
    </source>
</evidence>
<dbReference type="EMBL" id="CAJGYO010000007">
    <property type="protein sequence ID" value="CAD6241722.1"/>
    <property type="molecule type" value="Genomic_DNA"/>
</dbReference>
<feature type="compositionally biased region" description="Basic residues" evidence="1">
    <location>
        <begin position="60"/>
        <end position="72"/>
    </location>
</feature>
<organism evidence="2 3">
    <name type="scientific">Miscanthus lutarioriparius</name>
    <dbReference type="NCBI Taxonomy" id="422564"/>
    <lineage>
        <taxon>Eukaryota</taxon>
        <taxon>Viridiplantae</taxon>
        <taxon>Streptophyta</taxon>
        <taxon>Embryophyta</taxon>
        <taxon>Tracheophyta</taxon>
        <taxon>Spermatophyta</taxon>
        <taxon>Magnoliopsida</taxon>
        <taxon>Liliopsida</taxon>
        <taxon>Poales</taxon>
        <taxon>Poaceae</taxon>
        <taxon>PACMAD clade</taxon>
        <taxon>Panicoideae</taxon>
        <taxon>Andropogonodae</taxon>
        <taxon>Andropogoneae</taxon>
        <taxon>Saccharinae</taxon>
        <taxon>Miscanthus</taxon>
    </lineage>
</organism>
<accession>A0A811P6D9</accession>
<comment type="caution">
    <text evidence="2">The sequence shown here is derived from an EMBL/GenBank/DDBJ whole genome shotgun (WGS) entry which is preliminary data.</text>
</comment>
<sequence length="161" mass="18327">MERGEFGLVPGETGGERNFRTGMGGRRKAAAPFSTAENKRFQEETKQSTKPNPTTTPPFQKKKKTKQQSRTRPRMDAESDERRSPYLPPPQLHHVDRGRAGAAAEDWGEGMRGWWWWGRMERDKNLLLLLLLLLLRLFIPGRVNGRKCLSSLLSNPQNGEG</sequence>
<feature type="region of interest" description="Disordered" evidence="1">
    <location>
        <begin position="1"/>
        <end position="102"/>
    </location>
</feature>
<proteinExistence type="predicted"/>
<gene>
    <name evidence="2" type="ORF">NCGR_LOCUS27402</name>
</gene>
<evidence type="ECO:0000256" key="1">
    <source>
        <dbReference type="SAM" id="MobiDB-lite"/>
    </source>
</evidence>
<dbReference type="AlphaFoldDB" id="A0A811P6D9"/>
<feature type="compositionally biased region" description="Low complexity" evidence="1">
    <location>
        <begin position="48"/>
        <end position="59"/>
    </location>
</feature>
<feature type="compositionally biased region" description="Basic and acidic residues" evidence="1">
    <location>
        <begin position="37"/>
        <end position="47"/>
    </location>
</feature>
<name>A0A811P6D9_9POAL</name>
<protein>
    <submittedName>
        <fullName evidence="2">Uncharacterized protein</fullName>
    </submittedName>
</protein>
<dbReference type="Proteomes" id="UP000604825">
    <property type="component" value="Unassembled WGS sequence"/>
</dbReference>
<feature type="compositionally biased region" description="Basic and acidic residues" evidence="1">
    <location>
        <begin position="73"/>
        <end position="84"/>
    </location>
</feature>
<evidence type="ECO:0000313" key="3">
    <source>
        <dbReference type="Proteomes" id="UP000604825"/>
    </source>
</evidence>
<keyword evidence="3" id="KW-1185">Reference proteome</keyword>